<accession>A0A2S5A104</accession>
<dbReference type="InterPro" id="IPR040556">
    <property type="entry name" value="pP_pnuc_1"/>
</dbReference>
<protein>
    <recommendedName>
        <fullName evidence="1">Predicted pPIWI-associating nuclease domain-containing protein</fullName>
    </recommendedName>
</protein>
<evidence type="ECO:0000259" key="1">
    <source>
        <dbReference type="Pfam" id="PF18165"/>
    </source>
</evidence>
<dbReference type="Proteomes" id="UP000236893">
    <property type="component" value="Unassembled WGS sequence"/>
</dbReference>
<reference evidence="2 3" key="1">
    <citation type="submission" date="2018-01" db="EMBL/GenBank/DDBJ databases">
        <authorList>
            <person name="Gaut B.S."/>
            <person name="Morton B.R."/>
            <person name="Clegg M.T."/>
            <person name="Duvall M.R."/>
        </authorList>
    </citation>
    <scope>NUCLEOTIDE SEQUENCE [LARGE SCALE GENOMIC DNA]</scope>
    <source>
        <strain evidence="2 3">HR-AV</strain>
    </source>
</reference>
<feature type="domain" description="Predicted pPIWI-associating nuclease" evidence="1">
    <location>
        <begin position="3"/>
        <end position="78"/>
    </location>
</feature>
<name>A0A2S5A104_9SPHI</name>
<dbReference type="Pfam" id="PF18165">
    <property type="entry name" value="pP_pnuc_1"/>
    <property type="match status" value="1"/>
</dbReference>
<evidence type="ECO:0000313" key="3">
    <source>
        <dbReference type="Proteomes" id="UP000236893"/>
    </source>
</evidence>
<proteinExistence type="predicted"/>
<organism evidence="2 3">
    <name type="scientific">Solitalea longa</name>
    <dbReference type="NCBI Taxonomy" id="2079460"/>
    <lineage>
        <taxon>Bacteria</taxon>
        <taxon>Pseudomonadati</taxon>
        <taxon>Bacteroidota</taxon>
        <taxon>Sphingobacteriia</taxon>
        <taxon>Sphingobacteriales</taxon>
        <taxon>Sphingobacteriaceae</taxon>
        <taxon>Solitalea</taxon>
    </lineage>
</organism>
<gene>
    <name evidence="2" type="ORF">C3K47_10965</name>
</gene>
<sequence>MDNLLDKGNKLRFNNFAYGIRELSRHILHNLSPDKEVINCVWYKNDSKKPGQLTRAERVKYAIQKGLPDKFVETFYETEDLFLEVFLVIRCC</sequence>
<comment type="caution">
    <text evidence="2">The sequence shown here is derived from an EMBL/GenBank/DDBJ whole genome shotgun (WGS) entry which is preliminary data.</text>
</comment>
<dbReference type="EMBL" id="PQVF01000007">
    <property type="protein sequence ID" value="POY36268.1"/>
    <property type="molecule type" value="Genomic_DNA"/>
</dbReference>
<dbReference type="AlphaFoldDB" id="A0A2S5A104"/>
<keyword evidence="3" id="KW-1185">Reference proteome</keyword>
<evidence type="ECO:0000313" key="2">
    <source>
        <dbReference type="EMBL" id="POY36268.1"/>
    </source>
</evidence>